<evidence type="ECO:0000256" key="1">
    <source>
        <dbReference type="ARBA" id="ARBA00004141"/>
    </source>
</evidence>
<keyword evidence="2 8" id="KW-0812">Transmembrane</keyword>
<dbReference type="Pfam" id="PF03151">
    <property type="entry name" value="TPT"/>
    <property type="match status" value="1"/>
</dbReference>
<feature type="domain" description="Sugar phosphate transporter" evidence="9">
    <location>
        <begin position="37"/>
        <end position="328"/>
    </location>
</feature>
<feature type="transmembrane region" description="Helical" evidence="8">
    <location>
        <begin position="189"/>
        <end position="210"/>
    </location>
</feature>
<name>A0A9N7V9E1_PLEPL</name>
<keyword evidence="4 8" id="KW-0472">Membrane</keyword>
<feature type="transmembrane region" description="Helical" evidence="8">
    <location>
        <begin position="316"/>
        <end position="335"/>
    </location>
</feature>
<dbReference type="Proteomes" id="UP001153269">
    <property type="component" value="Unassembled WGS sequence"/>
</dbReference>
<evidence type="ECO:0000313" key="10">
    <source>
        <dbReference type="EMBL" id="CAB1448254.1"/>
    </source>
</evidence>
<evidence type="ECO:0000256" key="8">
    <source>
        <dbReference type="SAM" id="Phobius"/>
    </source>
</evidence>
<gene>
    <name evidence="10" type="ORF">PLEPLA_LOCUS35911</name>
</gene>
<dbReference type="PANTHER" id="PTHR11132">
    <property type="entry name" value="SOLUTE CARRIER FAMILY 35"/>
    <property type="match status" value="1"/>
</dbReference>
<feature type="transmembrane region" description="Helical" evidence="8">
    <location>
        <begin position="230"/>
        <end position="248"/>
    </location>
</feature>
<keyword evidence="11" id="KW-1185">Reference proteome</keyword>
<dbReference type="EMBL" id="CADEAL010003971">
    <property type="protein sequence ID" value="CAB1448254.1"/>
    <property type="molecule type" value="Genomic_DNA"/>
</dbReference>
<comment type="function">
    <text evidence="5">Putative transporter.</text>
</comment>
<evidence type="ECO:0000256" key="3">
    <source>
        <dbReference type="ARBA" id="ARBA00022989"/>
    </source>
</evidence>
<feature type="region of interest" description="Disordered" evidence="7">
    <location>
        <begin position="338"/>
        <end position="366"/>
    </location>
</feature>
<organism evidence="10 11">
    <name type="scientific">Pleuronectes platessa</name>
    <name type="common">European plaice</name>
    <dbReference type="NCBI Taxonomy" id="8262"/>
    <lineage>
        <taxon>Eukaryota</taxon>
        <taxon>Metazoa</taxon>
        <taxon>Chordata</taxon>
        <taxon>Craniata</taxon>
        <taxon>Vertebrata</taxon>
        <taxon>Euteleostomi</taxon>
        <taxon>Actinopterygii</taxon>
        <taxon>Neopterygii</taxon>
        <taxon>Teleostei</taxon>
        <taxon>Neoteleostei</taxon>
        <taxon>Acanthomorphata</taxon>
        <taxon>Carangaria</taxon>
        <taxon>Pleuronectiformes</taxon>
        <taxon>Pleuronectoidei</taxon>
        <taxon>Pleuronectidae</taxon>
        <taxon>Pleuronectes</taxon>
    </lineage>
</organism>
<feature type="transmembrane region" description="Helical" evidence="8">
    <location>
        <begin position="32"/>
        <end position="55"/>
    </location>
</feature>
<accession>A0A9N7V9E1</accession>
<dbReference type="GO" id="GO:0016020">
    <property type="term" value="C:membrane"/>
    <property type="evidence" value="ECO:0007669"/>
    <property type="project" value="UniProtKB-SubCell"/>
</dbReference>
<evidence type="ECO:0000256" key="2">
    <source>
        <dbReference type="ARBA" id="ARBA00022692"/>
    </source>
</evidence>
<feature type="transmembrane region" description="Helical" evidence="8">
    <location>
        <begin position="112"/>
        <end position="130"/>
    </location>
</feature>
<feature type="transmembrane region" description="Helical" evidence="8">
    <location>
        <begin position="163"/>
        <end position="180"/>
    </location>
</feature>
<dbReference type="InterPro" id="IPR004853">
    <property type="entry name" value="Sugar_P_trans_dom"/>
</dbReference>
<evidence type="ECO:0000256" key="5">
    <source>
        <dbReference type="ARBA" id="ARBA00093767"/>
    </source>
</evidence>
<evidence type="ECO:0000256" key="7">
    <source>
        <dbReference type="SAM" id="MobiDB-lite"/>
    </source>
</evidence>
<dbReference type="InterPro" id="IPR050186">
    <property type="entry name" value="TPT_transporter"/>
</dbReference>
<dbReference type="InterPro" id="IPR037185">
    <property type="entry name" value="EmrE-like"/>
</dbReference>
<comment type="caution">
    <text evidence="10">The sequence shown here is derived from an EMBL/GenBank/DDBJ whole genome shotgun (WGS) entry which is preliminary data.</text>
</comment>
<feature type="transmembrane region" description="Helical" evidence="8">
    <location>
        <begin position="137"/>
        <end position="157"/>
    </location>
</feature>
<dbReference type="SUPFAM" id="SSF103481">
    <property type="entry name" value="Multidrug resistance efflux transporter EmrE"/>
    <property type="match status" value="1"/>
</dbReference>
<feature type="transmembrane region" description="Helical" evidence="8">
    <location>
        <begin position="260"/>
        <end position="279"/>
    </location>
</feature>
<proteinExistence type="inferred from homology"/>
<comment type="subcellular location">
    <subcellularLocation>
        <location evidence="1">Membrane</location>
        <topology evidence="1">Multi-pass membrane protein</topology>
    </subcellularLocation>
</comment>
<protein>
    <recommendedName>
        <fullName evidence="9">Sugar phosphate transporter domain-containing protein</fullName>
    </recommendedName>
</protein>
<dbReference type="AlphaFoldDB" id="A0A9N7V9E1"/>
<evidence type="ECO:0000313" key="11">
    <source>
        <dbReference type="Proteomes" id="UP001153269"/>
    </source>
</evidence>
<feature type="transmembrane region" description="Helical" evidence="8">
    <location>
        <begin position="67"/>
        <end position="92"/>
    </location>
</feature>
<comment type="similarity">
    <text evidence="6">Belongs to the TPT transporter family. SLC35E subfamily.</text>
</comment>
<reference evidence="10" key="1">
    <citation type="submission" date="2020-03" db="EMBL/GenBank/DDBJ databases">
        <authorList>
            <person name="Weist P."/>
        </authorList>
    </citation>
    <scope>NUCLEOTIDE SEQUENCE</scope>
</reference>
<feature type="compositionally biased region" description="Basic and acidic residues" evidence="7">
    <location>
        <begin position="347"/>
        <end position="358"/>
    </location>
</feature>
<evidence type="ECO:0000256" key="4">
    <source>
        <dbReference type="ARBA" id="ARBA00023136"/>
    </source>
</evidence>
<sequence length="366" mass="40556">MNRIHMKRFSILKMALWGSGESEPGGREETYLYQALRIAAVVALYWFISITLVFLNNFLLDNKELDAPLFVTFFQCSVSVVLCCFMQVLAKLCPWLIDFPPVRFDLKTAREVLPLSVVFISMITFNNLCLKHVGVAFYTVGRSLTTVFNVLLSYVILKQTTSLQAVICCGVILGGFWLGVDQEGVAGSLSLSGIFFGVVASACVSLNAIYTKKVMPCVDGNIWKLSYYNNINACILFLPLMLVFGEFGRIYSFTRIFDTGFWGMMILGGVFGFGIGYVTGLQIKFTSPLTHNVSGTAKACAQTVIAVVYYSSTKSMLWWTSNMMVLGGSSAYTIVKSREMKSTPQKEPQDSTKEKLLPEEDDGVGV</sequence>
<evidence type="ECO:0000259" key="9">
    <source>
        <dbReference type="Pfam" id="PF03151"/>
    </source>
</evidence>
<evidence type="ECO:0000256" key="6">
    <source>
        <dbReference type="ARBA" id="ARBA00093775"/>
    </source>
</evidence>
<keyword evidence="3 8" id="KW-1133">Transmembrane helix</keyword>